<dbReference type="FunFam" id="1.10.10.850:FF:000001">
    <property type="entry name" value="Isocitrate lyase"/>
    <property type="match status" value="1"/>
</dbReference>
<dbReference type="AlphaFoldDB" id="A0AA43QEM9"/>
<feature type="binding site" evidence="15">
    <location>
        <position position="548"/>
    </location>
    <ligand>
        <name>substrate</name>
    </ligand>
</feature>
<feature type="binding site" evidence="15">
    <location>
        <position position="334"/>
    </location>
    <ligand>
        <name>substrate</name>
    </ligand>
</feature>
<evidence type="ECO:0000256" key="10">
    <source>
        <dbReference type="ARBA" id="ARBA00023239"/>
    </source>
</evidence>
<comment type="cofactor">
    <cofactor evidence="16">
        <name>Mg(2+)</name>
        <dbReference type="ChEBI" id="CHEBI:18420"/>
    </cofactor>
    <text evidence="16">Can also use Mn(2+) ion.</text>
</comment>
<evidence type="ECO:0000256" key="4">
    <source>
        <dbReference type="ARBA" id="ARBA00011881"/>
    </source>
</evidence>
<comment type="similarity">
    <text evidence="3">Belongs to the isocitrate lyase/PEP mutase superfamily. Isocitrate lyase family.</text>
</comment>
<dbReference type="PIRSF" id="PIRSF001362">
    <property type="entry name" value="Isocit_lyase"/>
    <property type="match status" value="1"/>
</dbReference>
<evidence type="ECO:0000256" key="11">
    <source>
        <dbReference type="ARBA" id="ARBA00023531"/>
    </source>
</evidence>
<comment type="pathway">
    <text evidence="2">Carbohydrate metabolism; glyoxylate cycle; (S)-malate from isocitrate: step 1/2.</text>
</comment>
<dbReference type="GO" id="GO:0006099">
    <property type="term" value="P:tricarboxylic acid cycle"/>
    <property type="evidence" value="ECO:0007669"/>
    <property type="project" value="UniProtKB-KW"/>
</dbReference>
<keyword evidence="18" id="KW-1185">Reference proteome</keyword>
<dbReference type="SUPFAM" id="SSF51621">
    <property type="entry name" value="Phosphoenolpyruvate/pyruvate domain"/>
    <property type="match status" value="1"/>
</dbReference>
<comment type="catalytic activity">
    <reaction evidence="1">
        <text>(2S,3R)-3-hydroxybutane-1,2,3-tricarboxylate = pyruvate + succinate</text>
        <dbReference type="Rhea" id="RHEA:16809"/>
        <dbReference type="ChEBI" id="CHEBI:15361"/>
        <dbReference type="ChEBI" id="CHEBI:30031"/>
        <dbReference type="ChEBI" id="CHEBI:57429"/>
        <dbReference type="EC" id="4.1.3.30"/>
    </reaction>
</comment>
<evidence type="ECO:0000256" key="16">
    <source>
        <dbReference type="PIRSR" id="PIRSR001362-3"/>
    </source>
</evidence>
<dbReference type="PANTHER" id="PTHR21631:SF3">
    <property type="entry name" value="BIFUNCTIONAL GLYOXYLATE CYCLE PROTEIN"/>
    <property type="match status" value="1"/>
</dbReference>
<keyword evidence="10 17" id="KW-0456">Lyase</keyword>
<evidence type="ECO:0000256" key="8">
    <source>
        <dbReference type="ARBA" id="ARBA00022435"/>
    </source>
</evidence>
<evidence type="ECO:0000256" key="1">
    <source>
        <dbReference type="ARBA" id="ARBA00001050"/>
    </source>
</evidence>
<dbReference type="Gene3D" id="3.20.20.60">
    <property type="entry name" value="Phosphoenolpyruvate-binding domains"/>
    <property type="match status" value="1"/>
</dbReference>
<evidence type="ECO:0000256" key="5">
    <source>
        <dbReference type="ARBA" id="ARBA00012260"/>
    </source>
</evidence>
<evidence type="ECO:0000256" key="2">
    <source>
        <dbReference type="ARBA" id="ARBA00004793"/>
    </source>
</evidence>
<dbReference type="InterPro" id="IPR015813">
    <property type="entry name" value="Pyrv/PenolPyrv_kinase-like_dom"/>
</dbReference>
<dbReference type="InterPro" id="IPR006254">
    <property type="entry name" value="Isocitrate_lyase"/>
</dbReference>
<keyword evidence="8" id="KW-0329">Glyoxylate bypass</keyword>
<dbReference type="EMBL" id="JAPUFD010000001">
    <property type="protein sequence ID" value="MDI1485181.1"/>
    <property type="molecule type" value="Genomic_DNA"/>
</dbReference>
<dbReference type="GO" id="GO:0006097">
    <property type="term" value="P:glyoxylate cycle"/>
    <property type="evidence" value="ECO:0007669"/>
    <property type="project" value="UniProtKB-KW"/>
</dbReference>
<comment type="catalytic activity">
    <reaction evidence="11">
        <text>D-threo-isocitrate = glyoxylate + succinate</text>
        <dbReference type="Rhea" id="RHEA:13245"/>
        <dbReference type="ChEBI" id="CHEBI:15562"/>
        <dbReference type="ChEBI" id="CHEBI:30031"/>
        <dbReference type="ChEBI" id="CHEBI:36655"/>
        <dbReference type="EC" id="4.1.3.1"/>
    </reaction>
</comment>
<accession>A0AA43QEM9</accession>
<proteinExistence type="inferred from homology"/>
<dbReference type="PANTHER" id="PTHR21631">
    <property type="entry name" value="ISOCITRATE LYASE/MALATE SYNTHASE"/>
    <property type="match status" value="1"/>
</dbReference>
<dbReference type="GO" id="GO:0004451">
    <property type="term" value="F:isocitrate lyase activity"/>
    <property type="evidence" value="ECO:0007669"/>
    <property type="project" value="UniProtKB-EC"/>
</dbReference>
<dbReference type="NCBIfam" id="TIGR01346">
    <property type="entry name" value="isocit_lyase"/>
    <property type="match status" value="1"/>
</dbReference>
<evidence type="ECO:0000256" key="12">
    <source>
        <dbReference type="ARBA" id="ARBA00042127"/>
    </source>
</evidence>
<evidence type="ECO:0000256" key="6">
    <source>
        <dbReference type="ARBA" id="ARBA00012909"/>
    </source>
</evidence>
<dbReference type="InterPro" id="IPR018523">
    <property type="entry name" value="Isocitrate_lyase_ph_CS"/>
</dbReference>
<evidence type="ECO:0000313" key="17">
    <source>
        <dbReference type="EMBL" id="MDI1485181.1"/>
    </source>
</evidence>
<dbReference type="Pfam" id="PF00463">
    <property type="entry name" value="ICL"/>
    <property type="match status" value="1"/>
</dbReference>
<organism evidence="17 18">
    <name type="scientific">Ramalina farinacea</name>
    <dbReference type="NCBI Taxonomy" id="258253"/>
    <lineage>
        <taxon>Eukaryota</taxon>
        <taxon>Fungi</taxon>
        <taxon>Dikarya</taxon>
        <taxon>Ascomycota</taxon>
        <taxon>Pezizomycotina</taxon>
        <taxon>Lecanoromycetes</taxon>
        <taxon>OSLEUM clade</taxon>
        <taxon>Lecanoromycetidae</taxon>
        <taxon>Lecanorales</taxon>
        <taxon>Lecanorineae</taxon>
        <taxon>Ramalinaceae</taxon>
        <taxon>Ramalina</taxon>
    </lineage>
</organism>
<evidence type="ECO:0000313" key="18">
    <source>
        <dbReference type="Proteomes" id="UP001161017"/>
    </source>
</evidence>
<feature type="binding site" evidence="15">
    <location>
        <begin position="298"/>
        <end position="299"/>
    </location>
    <ligand>
        <name>substrate</name>
    </ligand>
</feature>
<protein>
    <recommendedName>
        <fullName evidence="7">Isocitrate lyase</fullName>
        <ecNumber evidence="6">4.1.3.1</ecNumber>
        <ecNumber evidence="5">4.1.3.30</ecNumber>
    </recommendedName>
    <alternativeName>
        <fullName evidence="12">Methylisocitrate lyase</fullName>
    </alternativeName>
    <alternativeName>
        <fullName evidence="13">Threo-D(S)-isocitrate glyoxylate-lyase</fullName>
    </alternativeName>
</protein>
<dbReference type="GO" id="GO:0046872">
    <property type="term" value="F:metal ion binding"/>
    <property type="evidence" value="ECO:0007669"/>
    <property type="project" value="UniProtKB-KW"/>
</dbReference>
<evidence type="ECO:0000256" key="15">
    <source>
        <dbReference type="PIRSR" id="PIRSR001362-2"/>
    </source>
</evidence>
<evidence type="ECO:0000256" key="14">
    <source>
        <dbReference type="PIRSR" id="PIRSR001362-1"/>
    </source>
</evidence>
<keyword evidence="16" id="KW-0460">Magnesium</keyword>
<comment type="subunit">
    <text evidence="4">Homotetramer.</text>
</comment>
<feature type="binding site" evidence="15">
    <location>
        <begin position="188"/>
        <end position="190"/>
    </location>
    <ligand>
        <name>substrate</name>
    </ligand>
</feature>
<dbReference type="InterPro" id="IPR040442">
    <property type="entry name" value="Pyrv_kinase-like_dom_sf"/>
</dbReference>
<evidence type="ECO:0000256" key="13">
    <source>
        <dbReference type="ARBA" id="ARBA00042323"/>
    </source>
</evidence>
<evidence type="ECO:0000256" key="3">
    <source>
        <dbReference type="ARBA" id="ARBA00005704"/>
    </source>
</evidence>
<keyword evidence="16" id="KW-0479">Metal-binding</keyword>
<dbReference type="Gene3D" id="1.10.10.850">
    <property type="match status" value="1"/>
</dbReference>
<reference evidence="17" key="1">
    <citation type="journal article" date="2023" name="Genome Biol. Evol.">
        <title>First Whole Genome Sequence and Flow Cytometry Genome Size Data for the Lichen-Forming Fungus Ramalina farinacea (Ascomycota).</title>
        <authorList>
            <person name="Llewellyn T."/>
            <person name="Mian S."/>
            <person name="Hill R."/>
            <person name="Leitch I.J."/>
            <person name="Gaya E."/>
        </authorList>
    </citation>
    <scope>NUCLEOTIDE SEQUENCE</scope>
    <source>
        <strain evidence="17">LIQ254RAFAR</strain>
    </source>
</reference>
<feature type="binding site" evidence="15">
    <location>
        <begin position="514"/>
        <end position="518"/>
    </location>
    <ligand>
        <name>substrate</name>
    </ligand>
</feature>
<feature type="binding site" evidence="16">
    <location>
        <position position="259"/>
    </location>
    <ligand>
        <name>Mg(2+)</name>
        <dbReference type="ChEBI" id="CHEBI:18420"/>
    </ligand>
</feature>
<evidence type="ECO:0000256" key="9">
    <source>
        <dbReference type="ARBA" id="ARBA00022532"/>
    </source>
</evidence>
<dbReference type="GO" id="GO:0046421">
    <property type="term" value="F:methylisocitrate lyase activity"/>
    <property type="evidence" value="ECO:0007669"/>
    <property type="project" value="UniProtKB-EC"/>
</dbReference>
<dbReference type="PROSITE" id="PS00161">
    <property type="entry name" value="ISOCITRATE_LYASE"/>
    <property type="match status" value="1"/>
</dbReference>
<comment type="caution">
    <text evidence="17">The sequence shown here is derived from an EMBL/GenBank/DDBJ whole genome shotgun (WGS) entry which is preliminary data.</text>
</comment>
<feature type="active site" description="Proton acceptor" evidence="14">
    <location>
        <position position="297"/>
    </location>
</feature>
<sequence>MSKFVTARRTLKRSIGTRLCEEPITGLEQLLTRNLPNVRSPPFDRRIHSDKGDIVYSSYISRNIDGVATKQGIRQTYFKLARGETFLYAVPMSAADEEDHLFQAEVEAVEHWWKDSRWRYTKRPFSAEQIVSKRGNLKIQYPSNDQSKKLWQIIEARFQSGDASFTYGCLEPTMLTQMAKFLDTVYVSGWQCSSTASSSDEPGPDLADYPMTTVPNKVQHLFMAQLFHDRKQRQERITTPKAQRGSIANVDYLRPMIADADTGHGGLTAIMKLTKMFIEKGAAGIHIEDQAPGTKKCGHMAGKVLVPISEHINRLVAIRAQADIMGTDLIAVARTDSEAATLITSTIDPRDHGFILGMTNPALQPLNDLMIAAEQAGKSGPQLQAIEDTWTAQAGLKLFDDAVEDVIRAGVHVDKAALIKEYRAQSQGKSNLESRAIAKGLTGVDIHWDWDAPRTREGYYRYQGGCGCAINRAVAYAPYSDMIWMESKLPDYKQAEQFAHGVHAVWPEQKLAYNLSPSFNWKSAMPSAEQTTYISRLAKLGYCWQFITLAGLHTTALISHQFSEAFARDGMRAYGELVQEPEMEGGVDVVKHQKWSGANYVDDCLKMVQGGVSSTSAMGKGVTEDQFK</sequence>
<keyword evidence="9" id="KW-0816">Tricarboxylic acid cycle</keyword>
<name>A0AA43QEM9_9LECA</name>
<gene>
    <name evidence="17" type="primary">ICL1</name>
    <name evidence="17" type="ORF">OHK93_000316</name>
</gene>
<evidence type="ECO:0000256" key="7">
    <source>
        <dbReference type="ARBA" id="ARBA00017446"/>
    </source>
</evidence>
<dbReference type="Proteomes" id="UP001161017">
    <property type="component" value="Unassembled WGS sequence"/>
</dbReference>
<dbReference type="EC" id="4.1.3.1" evidence="6"/>
<dbReference type="EC" id="4.1.3.30" evidence="5"/>